<dbReference type="AlphaFoldDB" id="A0A6N2M3G3"/>
<reference evidence="2" key="1">
    <citation type="submission" date="2019-03" db="EMBL/GenBank/DDBJ databases">
        <authorList>
            <person name="Mank J."/>
            <person name="Almeida P."/>
        </authorList>
    </citation>
    <scope>NUCLEOTIDE SEQUENCE</scope>
    <source>
        <strain evidence="2">78183</strain>
    </source>
</reference>
<dbReference type="PANTHER" id="PTHR13593:SF89">
    <property type="entry name" value="PLC-LIKE PHOSPHODIESTERASES SUPERFAMILY PROTEIN"/>
    <property type="match status" value="1"/>
</dbReference>
<dbReference type="CDD" id="cd08588">
    <property type="entry name" value="PI-PLCc_At5g67130_like"/>
    <property type="match status" value="1"/>
</dbReference>
<dbReference type="EMBL" id="CAADRP010001696">
    <property type="protein sequence ID" value="VFU48449.1"/>
    <property type="molecule type" value="Genomic_DNA"/>
</dbReference>
<organism evidence="2">
    <name type="scientific">Salix viminalis</name>
    <name type="common">Common osier</name>
    <name type="synonym">Basket willow</name>
    <dbReference type="NCBI Taxonomy" id="40686"/>
    <lineage>
        <taxon>Eukaryota</taxon>
        <taxon>Viridiplantae</taxon>
        <taxon>Streptophyta</taxon>
        <taxon>Embryophyta</taxon>
        <taxon>Tracheophyta</taxon>
        <taxon>Spermatophyta</taxon>
        <taxon>Magnoliopsida</taxon>
        <taxon>eudicotyledons</taxon>
        <taxon>Gunneridae</taxon>
        <taxon>Pentapetalae</taxon>
        <taxon>rosids</taxon>
        <taxon>fabids</taxon>
        <taxon>Malpighiales</taxon>
        <taxon>Salicaceae</taxon>
        <taxon>Saliceae</taxon>
        <taxon>Salix</taxon>
    </lineage>
</organism>
<dbReference type="Pfam" id="PF26178">
    <property type="entry name" value="PI-PLC_cat"/>
    <property type="match status" value="1"/>
</dbReference>
<dbReference type="InterPro" id="IPR051057">
    <property type="entry name" value="PI-PLC_domain"/>
</dbReference>
<accession>A0A6N2M3G3</accession>
<evidence type="ECO:0000313" key="2">
    <source>
        <dbReference type="EMBL" id="VFU48449.1"/>
    </source>
</evidence>
<dbReference type="PROSITE" id="PS50007">
    <property type="entry name" value="PIPLC_X_DOMAIN"/>
    <property type="match status" value="1"/>
</dbReference>
<evidence type="ECO:0008006" key="3">
    <source>
        <dbReference type="Google" id="ProtNLM"/>
    </source>
</evidence>
<protein>
    <recommendedName>
        <fullName evidence="3">Phosphatidylinositol-specific phospholipase C X domain-containing protein</fullName>
    </recommendedName>
</protein>
<gene>
    <name evidence="2" type="ORF">SVIM_LOCUS317417</name>
</gene>
<dbReference type="GO" id="GO:0008081">
    <property type="term" value="F:phosphoric diester hydrolase activity"/>
    <property type="evidence" value="ECO:0007669"/>
    <property type="project" value="InterPro"/>
</dbReference>
<sequence>MKGSNGFCNVLSIQLLFVALCLFIAISSSLKMGETCSSNSSCDAGLSCQSCSANGNTRQRCTKIHPLIPTSKVKGLAFNKYSWLTTHNSYALMDAQSDTGSPLLSPRNQEDTVTRQLKNGVRGLMLDMYDFMNDIWLCHSFGGTCYNYTAFQPAINVLKEIETFLAANPSEIITIFIEDYVTSRQGLTKVFNASGLRKYWFPVSKMPKNGEDWPTVDDMVKQNQRLVVFTSKSNKEATEGIAYNWKYVVENQCKLISLNHLMVTSSQMGCWMKAGLCPNRAESSPMNTKTISLFFSNYFPTNPNVTGVCLDNSSPLISMTTTCSEAAGKRGQVFIAVDFYQRSDGGGAPEAVDEANGHLTCGCDNIAFCKANATFGTCDAPPAAPPPPAAAATAASAAAGGNSKVPVSHPQPLPSLDRKPVQLWWLIGTILMMTLLL</sequence>
<dbReference type="PANTHER" id="PTHR13593">
    <property type="match status" value="1"/>
</dbReference>
<dbReference type="Gene3D" id="3.20.20.190">
    <property type="entry name" value="Phosphatidylinositol (PI) phosphodiesterase"/>
    <property type="match status" value="1"/>
</dbReference>
<feature type="chain" id="PRO_5026895295" description="Phosphatidylinositol-specific phospholipase C X domain-containing protein" evidence="1">
    <location>
        <begin position="30"/>
        <end position="437"/>
    </location>
</feature>
<evidence type="ECO:0000256" key="1">
    <source>
        <dbReference type="SAM" id="SignalP"/>
    </source>
</evidence>
<keyword evidence="1" id="KW-0732">Signal</keyword>
<feature type="signal peptide" evidence="1">
    <location>
        <begin position="1"/>
        <end position="29"/>
    </location>
</feature>
<dbReference type="SUPFAM" id="SSF51695">
    <property type="entry name" value="PLC-like phosphodiesterases"/>
    <property type="match status" value="1"/>
</dbReference>
<proteinExistence type="predicted"/>
<dbReference type="GO" id="GO:0006629">
    <property type="term" value="P:lipid metabolic process"/>
    <property type="evidence" value="ECO:0007669"/>
    <property type="project" value="InterPro"/>
</dbReference>
<dbReference type="InterPro" id="IPR017946">
    <property type="entry name" value="PLC-like_Pdiesterase_TIM-brl"/>
</dbReference>
<name>A0A6N2M3G3_SALVM</name>